<gene>
    <name evidence="7" type="primary">moaB</name>
    <name evidence="7" type="ORF">ACFOOR_09525</name>
</gene>
<dbReference type="InterPro" id="IPR012245">
    <property type="entry name" value="MoaB"/>
</dbReference>
<dbReference type="EMBL" id="JBHRSV010000018">
    <property type="protein sequence ID" value="MFC2926345.1"/>
    <property type="molecule type" value="Genomic_DNA"/>
</dbReference>
<dbReference type="NCBIfam" id="TIGR00177">
    <property type="entry name" value="molyb_syn"/>
    <property type="match status" value="1"/>
</dbReference>
<dbReference type="Gene3D" id="3.40.980.10">
    <property type="entry name" value="MoaB/Mog-like domain"/>
    <property type="match status" value="1"/>
</dbReference>
<dbReference type="SUPFAM" id="SSF53218">
    <property type="entry name" value="Molybdenum cofactor biosynthesis proteins"/>
    <property type="match status" value="1"/>
</dbReference>
<evidence type="ECO:0000256" key="2">
    <source>
        <dbReference type="ARBA" id="ARBA00006112"/>
    </source>
</evidence>
<protein>
    <recommendedName>
        <fullName evidence="3 5">Molybdenum cofactor biosynthesis protein B</fullName>
    </recommendedName>
</protein>
<comment type="function">
    <text evidence="5">May be involved in the biosynthesis of molybdopterin.</text>
</comment>
<name>A0ABV6ZXV2_9PROT</name>
<evidence type="ECO:0000256" key="4">
    <source>
        <dbReference type="ARBA" id="ARBA00023150"/>
    </source>
</evidence>
<dbReference type="InterPro" id="IPR036425">
    <property type="entry name" value="MoaB/Mog-like_dom_sf"/>
</dbReference>
<keyword evidence="4 5" id="KW-0501">Molybdenum cofactor biosynthesis</keyword>
<reference evidence="8" key="1">
    <citation type="journal article" date="2019" name="Int. J. Syst. Evol. Microbiol.">
        <title>The Global Catalogue of Microorganisms (GCM) 10K type strain sequencing project: providing services to taxonomists for standard genome sequencing and annotation.</title>
        <authorList>
            <consortium name="The Broad Institute Genomics Platform"/>
            <consortium name="The Broad Institute Genome Sequencing Center for Infectious Disease"/>
            <person name="Wu L."/>
            <person name="Ma J."/>
        </authorList>
    </citation>
    <scope>NUCLEOTIDE SEQUENCE [LARGE SCALE GENOMIC DNA]</scope>
    <source>
        <strain evidence="8">KCTC 52487</strain>
    </source>
</reference>
<dbReference type="Proteomes" id="UP001595379">
    <property type="component" value="Unassembled WGS sequence"/>
</dbReference>
<evidence type="ECO:0000313" key="7">
    <source>
        <dbReference type="EMBL" id="MFC2926345.1"/>
    </source>
</evidence>
<dbReference type="RefSeq" id="WP_343165694.1">
    <property type="nucleotide sequence ID" value="NZ_JBHRSV010000018.1"/>
</dbReference>
<dbReference type="PIRSF" id="PIRSF006443">
    <property type="entry name" value="MoaB"/>
    <property type="match status" value="1"/>
</dbReference>
<accession>A0ABV6ZXV2</accession>
<keyword evidence="8" id="KW-1185">Reference proteome</keyword>
<evidence type="ECO:0000256" key="5">
    <source>
        <dbReference type="PIRNR" id="PIRNR006443"/>
    </source>
</evidence>
<dbReference type="InterPro" id="IPR008284">
    <property type="entry name" value="MoCF_biosynth_CS"/>
</dbReference>
<evidence type="ECO:0000256" key="1">
    <source>
        <dbReference type="ARBA" id="ARBA00005046"/>
    </source>
</evidence>
<dbReference type="SMART" id="SM00852">
    <property type="entry name" value="MoCF_biosynth"/>
    <property type="match status" value="1"/>
</dbReference>
<dbReference type="InterPro" id="IPR013484">
    <property type="entry name" value="MoaB_proteobac"/>
</dbReference>
<dbReference type="PANTHER" id="PTHR43232">
    <property type="entry name" value="MOLYBDENUM COFACTOR BIOSYNTHESIS PROTEIN B"/>
    <property type="match status" value="1"/>
</dbReference>
<sequence>MAGIAEDRDFIPLKIAVMTVSDTRTEETDTSGKLLADRLTEAGHTLHARAIVPDEAGRIRAQASDWLASGADIILTTGGTGFAPRDVTPEAIKPLCDRIMDGFSVVFHTVSLKTVGLSTLQSRAFAGQAGKSFIFCLPGSTGACRDAWDNILKFELDARYRPCSIFEILEANRNV</sequence>
<dbReference type="InterPro" id="IPR001453">
    <property type="entry name" value="MoaB/Mog_dom"/>
</dbReference>
<comment type="pathway">
    <text evidence="1 5">Cofactor biosynthesis; molybdopterin biosynthesis.</text>
</comment>
<dbReference type="PROSITE" id="PS01078">
    <property type="entry name" value="MOCF_BIOSYNTHESIS_1"/>
    <property type="match status" value="1"/>
</dbReference>
<evidence type="ECO:0000259" key="6">
    <source>
        <dbReference type="SMART" id="SM00852"/>
    </source>
</evidence>
<evidence type="ECO:0000256" key="3">
    <source>
        <dbReference type="ARBA" id="ARBA00015262"/>
    </source>
</evidence>
<dbReference type="PANTHER" id="PTHR43232:SF2">
    <property type="entry name" value="MOLYBDENUM COFACTOR BIOSYNTHESIS PROTEIN B"/>
    <property type="match status" value="1"/>
</dbReference>
<dbReference type="Pfam" id="PF00994">
    <property type="entry name" value="MoCF_biosynth"/>
    <property type="match status" value="1"/>
</dbReference>
<comment type="caution">
    <text evidence="7">The sequence shown here is derived from an EMBL/GenBank/DDBJ whole genome shotgun (WGS) entry which is preliminary data.</text>
</comment>
<comment type="similarity">
    <text evidence="2 5">Belongs to the MoaB/Mog family.</text>
</comment>
<dbReference type="CDD" id="cd00886">
    <property type="entry name" value="MogA_MoaB"/>
    <property type="match status" value="1"/>
</dbReference>
<organism evidence="7 8">
    <name type="scientific">Hyphobacterium vulgare</name>
    <dbReference type="NCBI Taxonomy" id="1736751"/>
    <lineage>
        <taxon>Bacteria</taxon>
        <taxon>Pseudomonadati</taxon>
        <taxon>Pseudomonadota</taxon>
        <taxon>Alphaproteobacteria</taxon>
        <taxon>Maricaulales</taxon>
        <taxon>Maricaulaceae</taxon>
        <taxon>Hyphobacterium</taxon>
    </lineage>
</organism>
<feature type="domain" description="MoaB/Mog" evidence="6">
    <location>
        <begin position="16"/>
        <end position="159"/>
    </location>
</feature>
<dbReference type="NCBIfam" id="TIGR02667">
    <property type="entry name" value="moaB_proteo"/>
    <property type="match status" value="1"/>
</dbReference>
<evidence type="ECO:0000313" key="8">
    <source>
        <dbReference type="Proteomes" id="UP001595379"/>
    </source>
</evidence>
<proteinExistence type="inferred from homology"/>